<organism evidence="1 3">
    <name type="scientific">Citrobacter werkmanii</name>
    <dbReference type="NCBI Taxonomy" id="67827"/>
    <lineage>
        <taxon>Bacteria</taxon>
        <taxon>Pseudomonadati</taxon>
        <taxon>Pseudomonadota</taxon>
        <taxon>Gammaproteobacteria</taxon>
        <taxon>Enterobacterales</taxon>
        <taxon>Enterobacteriaceae</taxon>
        <taxon>Citrobacter</taxon>
        <taxon>Citrobacter freundii complex</taxon>
    </lineage>
</organism>
<proteinExistence type="predicted"/>
<keyword evidence="4" id="KW-1185">Reference proteome</keyword>
<reference evidence="1" key="1">
    <citation type="submission" date="2020-05" db="EMBL/GenBank/DDBJ databases">
        <authorList>
            <person name="Delgado-Blas J."/>
        </authorList>
    </citation>
    <scope>NUCLEOTIDE SEQUENCE</scope>
    <source>
        <strain evidence="1">BB1459</strain>
        <strain evidence="2">BB1480</strain>
    </source>
</reference>
<evidence type="ECO:0000313" key="4">
    <source>
        <dbReference type="Proteomes" id="UP000837205"/>
    </source>
</evidence>
<dbReference type="PANTHER" id="PTHR35566">
    <property type="entry name" value="BLR3599 PROTEIN"/>
    <property type="match status" value="1"/>
</dbReference>
<comment type="caution">
    <text evidence="1">The sequence shown here is derived from an EMBL/GenBank/DDBJ whole genome shotgun (WGS) entry which is preliminary data.</text>
</comment>
<evidence type="ECO:0000313" key="1">
    <source>
        <dbReference type="EMBL" id="CAB5569532.1"/>
    </source>
</evidence>
<dbReference type="AlphaFoldDB" id="A0A6I5AA55"/>
<dbReference type="Proteomes" id="UP000834503">
    <property type="component" value="Unassembled WGS sequence"/>
</dbReference>
<protein>
    <submittedName>
        <fullName evidence="1">Uncharacterized protein conserved in bacteria</fullName>
    </submittedName>
</protein>
<evidence type="ECO:0000313" key="2">
    <source>
        <dbReference type="EMBL" id="CAC9236432.1"/>
    </source>
</evidence>
<sequence length="445" mass="50811">MSTIPAMVCWYEGMAMLPQHFQLQALRNEMLPAMLARCANPGFWGVNHLHIDEAALCAGMLRILRLEAIMPDGTPVEYDISRDSPLEFDCQHLLPAAPDSEHILWLALPPLNRAGQWQLMNDRYRSTNSAPMPDLSSGEFPESISLWQPAPRLVCQHERADLICLPLLQIVYTEAGFRQSDWFPPSPSVSEESYLSRNTRQLCLQAREKILFLSREMQLAQQSQRTNDWLWLTLSLQSIQGALPLLESLINGGRPHPEDLYRALCLFLGQTAILTQDKTLPLLPTFDYQNMQPAFASLFTMLKNQLAHIHRRYQRINFSKLDNMFSLQLPANIHAGEQVVIGLLMPAGSTSRAESWLQKSLIASQPFLAVLRRQRMHGMTLTPLSAEQHGDWEVDSSIALFTLTLTTQWFEKETPLVIAPLHETDDMPQRIMLYRQEDRHDAYES</sequence>
<dbReference type="EMBL" id="CAIIUA010000001">
    <property type="protein sequence ID" value="CAC9236432.1"/>
    <property type="molecule type" value="Genomic_DNA"/>
</dbReference>
<dbReference type="RefSeq" id="WP_038636681.1">
    <property type="nucleotide sequence ID" value="NZ_CABDWX010000001.1"/>
</dbReference>
<dbReference type="EMBL" id="CAHPQX010000015">
    <property type="protein sequence ID" value="CAB5569532.1"/>
    <property type="molecule type" value="Genomic_DNA"/>
</dbReference>
<dbReference type="InterPro" id="IPR010263">
    <property type="entry name" value="T6SS_TssK"/>
</dbReference>
<name>A0A6I5AA55_9ENTR</name>
<accession>A0A6I5AA55</accession>
<dbReference type="Pfam" id="PF05936">
    <property type="entry name" value="T6SS_VasE"/>
    <property type="match status" value="1"/>
</dbReference>
<gene>
    <name evidence="1" type="ORF">GHA_03410</name>
    <name evidence="2" type="ORF">TML_04464</name>
</gene>
<dbReference type="PANTHER" id="PTHR35566:SF1">
    <property type="entry name" value="TYPE VI SECRETION SYSTEM BASEPLATE COMPONENT TSSK1"/>
    <property type="match status" value="1"/>
</dbReference>
<dbReference type="NCBIfam" id="TIGR03353">
    <property type="entry name" value="VI_chp_4"/>
    <property type="match status" value="1"/>
</dbReference>
<evidence type="ECO:0000313" key="3">
    <source>
        <dbReference type="Proteomes" id="UP000834503"/>
    </source>
</evidence>
<dbReference type="Proteomes" id="UP000837205">
    <property type="component" value="Unassembled WGS sequence"/>
</dbReference>